<feature type="domain" description="Protein kinase" evidence="5">
    <location>
        <begin position="104"/>
        <end position="338"/>
    </location>
</feature>
<proteinExistence type="predicted"/>
<comment type="caution">
    <text evidence="6">The sequence shown here is derived from an EMBL/GenBank/DDBJ whole genome shotgun (WGS) entry which is preliminary data.</text>
</comment>
<evidence type="ECO:0000313" key="7">
    <source>
        <dbReference type="Proteomes" id="UP001162164"/>
    </source>
</evidence>
<dbReference type="Proteomes" id="UP001162164">
    <property type="component" value="Unassembled WGS sequence"/>
</dbReference>
<keyword evidence="2 3" id="KW-0067">ATP-binding</keyword>
<evidence type="ECO:0000259" key="5">
    <source>
        <dbReference type="PROSITE" id="PS50011"/>
    </source>
</evidence>
<protein>
    <recommendedName>
        <fullName evidence="5">Protein kinase domain-containing protein</fullName>
    </recommendedName>
</protein>
<evidence type="ECO:0000313" key="6">
    <source>
        <dbReference type="EMBL" id="KAJ8973742.1"/>
    </source>
</evidence>
<keyword evidence="7" id="KW-1185">Reference proteome</keyword>
<dbReference type="SMART" id="SM00220">
    <property type="entry name" value="S_TKc"/>
    <property type="match status" value="1"/>
</dbReference>
<dbReference type="CDD" id="cd14339">
    <property type="entry name" value="UBA_SNRK"/>
    <property type="match status" value="1"/>
</dbReference>
<dbReference type="SUPFAM" id="SSF56112">
    <property type="entry name" value="Protein kinase-like (PK-like)"/>
    <property type="match status" value="1"/>
</dbReference>
<evidence type="ECO:0000256" key="1">
    <source>
        <dbReference type="ARBA" id="ARBA00022741"/>
    </source>
</evidence>
<dbReference type="EMBL" id="JAPWTJ010001122">
    <property type="protein sequence ID" value="KAJ8973742.1"/>
    <property type="molecule type" value="Genomic_DNA"/>
</dbReference>
<sequence length="740" mass="84739">MASRSVTLKELKVSDLKKILKQRDSDTKEKKSVLQHLKNILEEGENLDTYLFDNECDIKLKWIFFCIEMENNFNCGNKINTLKSSSSASNFKTRTQDSKIAGLYDLECTLGKGHFATVKLARHVFTGEKVAVKVIEKDKLDDLSKAHLFQEIRCMKLVQHPNIVRLYEVIDTATKLYLVLELADGGDLYEYILKHNAGLPEEIAKEYFMQIVQAISYCHQLHVVHRDLKPENVVFFKKQGVVKLTDFAYSAPEILLGESYEAPAVDVWSLGVILYMLVCGQPPFQEANDSETLTMIMDCKYYTPGHVSDICQRLISRMLLRDPSKRATLTEIINHPWLTDGKQNFHNIFPLVSKELISKEDHNLILQKMANGKIATDEEIFDCLEKDAYNHITATYYLLAERRLRSKRQESMIKRLEQLKILHNSESQEKTVKANLLNVPHIPREMSQRNRKCSIVQEDDEEVSSCSRQENFGISNQRESHSKGRFNLTLQEEKVESDEKINPGKVAENEIYCSKFKTTNKNVNDNEVIPEAFMIPNVSSQFLHNELGKQSSLKLRKGKTTSCSSSDASDDDNDRRNKDRQTFFSTKSCQGRRDSHDDSSDSQGAGTCSKTSKMVSTRSYSTLCPSTSNHPDKCKNPQTSNTKQHKRSNVKKHRYKNKDCQISTLTKNQASDTLQMFKVLNNMKSVDKILIHILYLVVKRNKSIDLIPNTEVEYNISRSFPSAQKGKEIHINMGLEMLPE</sequence>
<dbReference type="PANTHER" id="PTHR24346">
    <property type="entry name" value="MAP/MICROTUBULE AFFINITY-REGULATING KINASE"/>
    <property type="match status" value="1"/>
</dbReference>
<dbReference type="InterPro" id="IPR008271">
    <property type="entry name" value="Ser/Thr_kinase_AS"/>
</dbReference>
<dbReference type="PROSITE" id="PS00107">
    <property type="entry name" value="PROTEIN_KINASE_ATP"/>
    <property type="match status" value="1"/>
</dbReference>
<feature type="region of interest" description="Disordered" evidence="4">
    <location>
        <begin position="553"/>
        <end position="654"/>
    </location>
</feature>
<evidence type="ECO:0000256" key="2">
    <source>
        <dbReference type="ARBA" id="ARBA00022840"/>
    </source>
</evidence>
<feature type="compositionally biased region" description="Basic residues" evidence="4">
    <location>
        <begin position="643"/>
        <end position="654"/>
    </location>
</feature>
<gene>
    <name evidence="6" type="ORF">NQ317_004381</name>
</gene>
<feature type="compositionally biased region" description="Polar residues" evidence="4">
    <location>
        <begin position="603"/>
        <end position="629"/>
    </location>
</feature>
<dbReference type="PANTHER" id="PTHR24346:SF45">
    <property type="entry name" value="PROTEIN KINASE DOMAIN-CONTAINING PROTEIN"/>
    <property type="match status" value="1"/>
</dbReference>
<feature type="binding site" evidence="3">
    <location>
        <position position="133"/>
    </location>
    <ligand>
        <name>ATP</name>
        <dbReference type="ChEBI" id="CHEBI:30616"/>
    </ligand>
</feature>
<dbReference type="PROSITE" id="PS00108">
    <property type="entry name" value="PROTEIN_KINASE_ST"/>
    <property type="match status" value="1"/>
</dbReference>
<dbReference type="Pfam" id="PF00069">
    <property type="entry name" value="Pkinase"/>
    <property type="match status" value="2"/>
</dbReference>
<keyword evidence="1 3" id="KW-0547">Nucleotide-binding</keyword>
<dbReference type="InterPro" id="IPR017441">
    <property type="entry name" value="Protein_kinase_ATP_BS"/>
</dbReference>
<dbReference type="PROSITE" id="PS50011">
    <property type="entry name" value="PROTEIN_KINASE_DOM"/>
    <property type="match status" value="1"/>
</dbReference>
<evidence type="ECO:0000256" key="3">
    <source>
        <dbReference type="PROSITE-ProRule" id="PRU10141"/>
    </source>
</evidence>
<name>A0ABQ9J7P9_9CUCU</name>
<organism evidence="6 7">
    <name type="scientific">Molorchus minor</name>
    <dbReference type="NCBI Taxonomy" id="1323400"/>
    <lineage>
        <taxon>Eukaryota</taxon>
        <taxon>Metazoa</taxon>
        <taxon>Ecdysozoa</taxon>
        <taxon>Arthropoda</taxon>
        <taxon>Hexapoda</taxon>
        <taxon>Insecta</taxon>
        <taxon>Pterygota</taxon>
        <taxon>Neoptera</taxon>
        <taxon>Endopterygota</taxon>
        <taxon>Coleoptera</taxon>
        <taxon>Polyphaga</taxon>
        <taxon>Cucujiformia</taxon>
        <taxon>Chrysomeloidea</taxon>
        <taxon>Cerambycidae</taxon>
        <taxon>Lamiinae</taxon>
        <taxon>Monochamini</taxon>
        <taxon>Molorchus</taxon>
    </lineage>
</organism>
<reference evidence="6" key="1">
    <citation type="journal article" date="2023" name="Insect Mol. Biol.">
        <title>Genome sequencing provides insights into the evolution of gene families encoding plant cell wall-degrading enzymes in longhorned beetles.</title>
        <authorList>
            <person name="Shin N.R."/>
            <person name="Okamura Y."/>
            <person name="Kirsch R."/>
            <person name="Pauchet Y."/>
        </authorList>
    </citation>
    <scope>NUCLEOTIDE SEQUENCE</scope>
    <source>
        <strain evidence="6">MMC_N1</strain>
    </source>
</reference>
<dbReference type="InterPro" id="IPR011009">
    <property type="entry name" value="Kinase-like_dom_sf"/>
</dbReference>
<accession>A0ABQ9J7P9</accession>
<dbReference type="Gene3D" id="1.10.510.10">
    <property type="entry name" value="Transferase(Phosphotransferase) domain 1"/>
    <property type="match status" value="1"/>
</dbReference>
<dbReference type="InterPro" id="IPR000719">
    <property type="entry name" value="Prot_kinase_dom"/>
</dbReference>
<evidence type="ECO:0000256" key="4">
    <source>
        <dbReference type="SAM" id="MobiDB-lite"/>
    </source>
</evidence>